<accession>A0A1X9YMU1</accession>
<dbReference type="PANTHER" id="PTHR46623">
    <property type="entry name" value="CARBOXYMETHYLENEBUTENOLIDASE-RELATED"/>
    <property type="match status" value="1"/>
</dbReference>
<dbReference type="InterPro" id="IPR051049">
    <property type="entry name" value="Dienelactone_hydrolase-like"/>
</dbReference>
<sequence length="290" mass="32074">MKRTLYILALCLLTFVSARAQGKMTCCAKPKPAEKGQAEATEKFAMLGNDAAFVQKHENPLPFALQNGKGQRITYQTPDGKTANAYLVKAEKETDEYVFMIHEWWGLNDYIMREAERLAQELGNVNILALDLYDGKVATTQEQAGQFMQAVEEGRARAIINGALQYAGEDADVATIGWCFGGGWALQTAIMAGDKAEAAVMYYGMPEQNMERLKKLDAPVLGIFASQDQWITPKVVAAFRQNMEKAGKELTVKMYDADHAFANPSNPKYKAAFADEAHEAAVAFIKEHLD</sequence>
<dbReference type="STRING" id="709015.GCA_000472485_00230"/>
<dbReference type="RefSeq" id="WP_025603987.1">
    <property type="nucleotide sequence ID" value="NZ_CP021235.1"/>
</dbReference>
<feature type="domain" description="Dienelactone hydrolase" evidence="2">
    <location>
        <begin position="85"/>
        <end position="288"/>
    </location>
</feature>
<keyword evidence="1" id="KW-0732">Signal</keyword>
<feature type="signal peptide" evidence="1">
    <location>
        <begin position="1"/>
        <end position="20"/>
    </location>
</feature>
<feature type="chain" id="PRO_5011005852" evidence="1">
    <location>
        <begin position="21"/>
        <end position="290"/>
    </location>
</feature>
<name>A0A1X9YMU1_9BACT</name>
<gene>
    <name evidence="3" type="ORF">CA264_01145</name>
</gene>
<dbReference type="SUPFAM" id="SSF53474">
    <property type="entry name" value="alpha/beta-Hydrolases"/>
    <property type="match status" value="1"/>
</dbReference>
<dbReference type="InterPro" id="IPR002925">
    <property type="entry name" value="Dienelactn_hydro"/>
</dbReference>
<keyword evidence="4" id="KW-1185">Reference proteome</keyword>
<evidence type="ECO:0000256" key="1">
    <source>
        <dbReference type="SAM" id="SignalP"/>
    </source>
</evidence>
<dbReference type="KEGG" id="pact:CA264_01145"/>
<dbReference type="OrthoDB" id="9787933at2"/>
<dbReference type="InterPro" id="IPR029058">
    <property type="entry name" value="AB_hydrolase_fold"/>
</dbReference>
<evidence type="ECO:0000313" key="3">
    <source>
        <dbReference type="EMBL" id="ARS34157.1"/>
    </source>
</evidence>
<proteinExistence type="predicted"/>
<organism evidence="3 4">
    <name type="scientific">Pontibacter actiniarum</name>
    <dbReference type="NCBI Taxonomy" id="323450"/>
    <lineage>
        <taxon>Bacteria</taxon>
        <taxon>Pseudomonadati</taxon>
        <taxon>Bacteroidota</taxon>
        <taxon>Cytophagia</taxon>
        <taxon>Cytophagales</taxon>
        <taxon>Hymenobacteraceae</taxon>
        <taxon>Pontibacter</taxon>
    </lineage>
</organism>
<dbReference type="AlphaFoldDB" id="A0A1X9YMU1"/>
<keyword evidence="3" id="KW-0378">Hydrolase</keyword>
<dbReference type="EMBL" id="CP021235">
    <property type="protein sequence ID" value="ARS34157.1"/>
    <property type="molecule type" value="Genomic_DNA"/>
</dbReference>
<evidence type="ECO:0000259" key="2">
    <source>
        <dbReference type="Pfam" id="PF01738"/>
    </source>
</evidence>
<dbReference type="GO" id="GO:0016787">
    <property type="term" value="F:hydrolase activity"/>
    <property type="evidence" value="ECO:0007669"/>
    <property type="project" value="UniProtKB-KW"/>
</dbReference>
<dbReference type="Pfam" id="PF01738">
    <property type="entry name" value="DLH"/>
    <property type="match status" value="1"/>
</dbReference>
<dbReference type="Gene3D" id="3.40.50.1820">
    <property type="entry name" value="alpha/beta hydrolase"/>
    <property type="match status" value="1"/>
</dbReference>
<dbReference type="PANTHER" id="PTHR46623:SF6">
    <property type="entry name" value="ALPHA_BETA-HYDROLASES SUPERFAMILY PROTEIN"/>
    <property type="match status" value="1"/>
</dbReference>
<protein>
    <submittedName>
        <fullName evidence="3">Dienelactone hydrolase</fullName>
    </submittedName>
</protein>
<evidence type="ECO:0000313" key="4">
    <source>
        <dbReference type="Proteomes" id="UP000266292"/>
    </source>
</evidence>
<dbReference type="Proteomes" id="UP000266292">
    <property type="component" value="Chromosome"/>
</dbReference>
<reference evidence="4" key="1">
    <citation type="submission" date="2017-05" db="EMBL/GenBank/DDBJ databases">
        <authorList>
            <person name="Ray J."/>
            <person name="Price M."/>
            <person name="Deutschbauer A."/>
        </authorList>
    </citation>
    <scope>NUCLEOTIDE SEQUENCE [LARGE SCALE GENOMIC DNA]</scope>
    <source>
        <strain evidence="4">DSM 19842</strain>
    </source>
</reference>